<dbReference type="PANTHER" id="PTHR34699">
    <property type="match status" value="1"/>
</dbReference>
<comment type="catalytic activity">
    <reaction evidence="9 11">
        <text>XTP + H2O = XDP + phosphate + H(+)</text>
        <dbReference type="Rhea" id="RHEA:28406"/>
        <dbReference type="ChEBI" id="CHEBI:15377"/>
        <dbReference type="ChEBI" id="CHEBI:15378"/>
        <dbReference type="ChEBI" id="CHEBI:43474"/>
        <dbReference type="ChEBI" id="CHEBI:59884"/>
        <dbReference type="ChEBI" id="CHEBI:61314"/>
        <dbReference type="EC" id="3.6.1.73"/>
    </reaction>
</comment>
<feature type="domain" description="Non-canonical purine NTP phosphatase/PRRC1" evidence="12">
    <location>
        <begin position="7"/>
        <end position="165"/>
    </location>
</feature>
<keyword evidence="2 11" id="KW-0479">Metal-binding</keyword>
<dbReference type="NCBIfam" id="TIGR00258">
    <property type="entry name" value="inosine/xanthosine triphosphatase"/>
    <property type="match status" value="1"/>
</dbReference>
<dbReference type="HOGENOM" id="CLU_087417_1_0_6"/>
<dbReference type="Proteomes" id="UP000008793">
    <property type="component" value="Chromosome"/>
</dbReference>
<comment type="function">
    <text evidence="11">Phosphatase that hydrolyzes non-canonical purine nucleotides such as XTP and ITP to their respective diphosphate derivatives. Probably excludes non-canonical purines from DNA/RNA precursor pool, thus preventing their incorporation into DNA/RNA and avoiding chromosomal lesions.</text>
</comment>
<dbReference type="AlphaFoldDB" id="D8MMX8"/>
<dbReference type="GO" id="GO:0000166">
    <property type="term" value="F:nucleotide binding"/>
    <property type="evidence" value="ECO:0007669"/>
    <property type="project" value="UniProtKB-KW"/>
</dbReference>
<comment type="cofactor">
    <cofactor evidence="11">
        <name>Mg(2+)</name>
        <dbReference type="ChEBI" id="CHEBI:18420"/>
    </cofactor>
    <cofactor evidence="11">
        <name>Mn(2+)</name>
        <dbReference type="ChEBI" id="CHEBI:29035"/>
    </cofactor>
    <text evidence="11">Binds 1 divalent metal cation per subunit; can use either Mg(2+) or Mn(2+).</text>
</comment>
<dbReference type="GO" id="GO:0006772">
    <property type="term" value="P:thiamine metabolic process"/>
    <property type="evidence" value="ECO:0007669"/>
    <property type="project" value="TreeGrafter"/>
</dbReference>
<feature type="binding site" evidence="11">
    <location>
        <position position="68"/>
    </location>
    <ligand>
        <name>Mg(2+)</name>
        <dbReference type="ChEBI" id="CHEBI:18420"/>
    </ligand>
</feature>
<keyword evidence="14" id="KW-1185">Reference proteome</keyword>
<dbReference type="PANTHER" id="PTHR34699:SF2">
    <property type="entry name" value="NON-CANONICAL PURINE NTP PHOSPHATASE_PRRC1 DOMAIN-CONTAINING PROTEIN"/>
    <property type="match status" value="1"/>
</dbReference>
<name>D8MMX8_ERWBE</name>
<comment type="cofactor">
    <cofactor evidence="1">
        <name>Mn(2+)</name>
        <dbReference type="ChEBI" id="CHEBI:29035"/>
    </cofactor>
</comment>
<evidence type="ECO:0000259" key="12">
    <source>
        <dbReference type="Pfam" id="PF01931"/>
    </source>
</evidence>
<comment type="subunit">
    <text evidence="11">Homodimer.</text>
</comment>
<feature type="binding site" evidence="11">
    <location>
        <position position="38"/>
    </location>
    <ligand>
        <name>Mg(2+)</name>
        <dbReference type="ChEBI" id="CHEBI:18420"/>
    </ligand>
</feature>
<evidence type="ECO:0000256" key="1">
    <source>
        <dbReference type="ARBA" id="ARBA00001936"/>
    </source>
</evidence>
<dbReference type="GO" id="GO:0046872">
    <property type="term" value="F:metal ion binding"/>
    <property type="evidence" value="ECO:0007669"/>
    <property type="project" value="UniProtKB-KW"/>
</dbReference>
<dbReference type="EC" id="3.6.1.73" evidence="11"/>
<dbReference type="SUPFAM" id="SSF52972">
    <property type="entry name" value="ITPase-like"/>
    <property type="match status" value="1"/>
</dbReference>
<comment type="similarity">
    <text evidence="10 11">Belongs to the YjjX NTPase family.</text>
</comment>
<evidence type="ECO:0000256" key="6">
    <source>
        <dbReference type="ARBA" id="ARBA00023080"/>
    </source>
</evidence>
<dbReference type="InterPro" id="IPR029001">
    <property type="entry name" value="ITPase-like_fam"/>
</dbReference>
<comment type="caution">
    <text evidence="11">Lacks conserved residue(s) required for the propagation of feature annotation.</text>
</comment>
<evidence type="ECO:0000256" key="5">
    <source>
        <dbReference type="ARBA" id="ARBA00022842"/>
    </source>
</evidence>
<keyword evidence="4 11" id="KW-0378">Hydrolase</keyword>
<dbReference type="RefSeq" id="WP_013200690.1">
    <property type="nucleotide sequence ID" value="NC_014306.1"/>
</dbReference>
<dbReference type="Gene3D" id="3.90.950.10">
    <property type="match status" value="1"/>
</dbReference>
<dbReference type="GO" id="GO:0103023">
    <property type="term" value="F:ITPase activity"/>
    <property type="evidence" value="ECO:0007669"/>
    <property type="project" value="UniProtKB-EC"/>
</dbReference>
<keyword evidence="5 11" id="KW-0460">Magnesium</keyword>
<dbReference type="NCBIfam" id="NF003459">
    <property type="entry name" value="PRK05074.1"/>
    <property type="match status" value="1"/>
</dbReference>
<comment type="catalytic activity">
    <reaction evidence="8 11">
        <text>ITP + H2O = IDP + phosphate + H(+)</text>
        <dbReference type="Rhea" id="RHEA:28330"/>
        <dbReference type="ChEBI" id="CHEBI:15377"/>
        <dbReference type="ChEBI" id="CHEBI:15378"/>
        <dbReference type="ChEBI" id="CHEBI:43474"/>
        <dbReference type="ChEBI" id="CHEBI:58280"/>
        <dbReference type="ChEBI" id="CHEBI:61402"/>
        <dbReference type="EC" id="3.6.1.73"/>
    </reaction>
</comment>
<dbReference type="EMBL" id="FP236843">
    <property type="protein sequence ID" value="CAX58185.1"/>
    <property type="molecule type" value="Genomic_DNA"/>
</dbReference>
<dbReference type="InterPro" id="IPR050299">
    <property type="entry name" value="YjjX_NTPase"/>
</dbReference>
<sequence length="183" mass="19880">MYHVVAATINPAKIKAISQAFSDVFGEGSCHIEGVEVDSGVAAQPITNHETRTGARQRVMNARQVRPEADFWVAIEAGIEEESAFAWMVVENHKLRGESRSASFTLPAIVMKGIHEGRELGEEMSRLTGIDNIKQKGGAIGAFTAGLLSRTSVYHQALILALCPFHNDIYQMKPGESDGSDLI</sequence>
<dbReference type="STRING" id="634500.EbC_06540"/>
<evidence type="ECO:0000313" key="13">
    <source>
        <dbReference type="EMBL" id="CAX58185.1"/>
    </source>
</evidence>
<feature type="binding site" evidence="11">
    <location>
        <begin position="68"/>
        <end position="69"/>
    </location>
    <ligand>
        <name>substrate</name>
    </ligand>
</feature>
<dbReference type="eggNOG" id="COG1986">
    <property type="taxonomic scope" value="Bacteria"/>
</dbReference>
<reference evidence="13 14" key="1">
    <citation type="journal article" date="2010" name="BMC Genomics">
        <title>Genome comparison of the epiphytic bacteria Erwinia billingiae and E. tasmaniensis with the pear pathogen E. pyrifoliae.</title>
        <authorList>
            <person name="Kube M."/>
            <person name="Migdoll A.M."/>
            <person name="Gehring I."/>
            <person name="Heitmann K."/>
            <person name="Mayer Y."/>
            <person name="Kuhl H."/>
            <person name="Knaust F."/>
            <person name="Geider K."/>
            <person name="Reinhardt R."/>
        </authorList>
    </citation>
    <scope>NUCLEOTIDE SEQUENCE [LARGE SCALE GENOMIC DNA]</scope>
    <source>
        <strain evidence="13 14">Eb661</strain>
    </source>
</reference>
<dbReference type="InterPro" id="IPR002786">
    <property type="entry name" value="Non_canon_purine_NTPase"/>
</dbReference>
<dbReference type="GeneID" id="90510665"/>
<accession>D8MMX8</accession>
<dbReference type="FunFam" id="3.90.950.10:FF:000002">
    <property type="entry name" value="Inosine/xanthosine triphosphatase"/>
    <property type="match status" value="1"/>
</dbReference>
<keyword evidence="6 11" id="KW-0546">Nucleotide metabolism</keyword>
<evidence type="ECO:0000256" key="3">
    <source>
        <dbReference type="ARBA" id="ARBA00022741"/>
    </source>
</evidence>
<protein>
    <recommendedName>
        <fullName evidence="11">Inosine/xanthosine triphosphatase</fullName>
        <shortName evidence="11">ITPase/XTPase</shortName>
        <ecNumber evidence="11">3.6.1.73</ecNumber>
    </recommendedName>
    <alternativeName>
        <fullName evidence="11">Non-canonical purine NTP phosphatase</fullName>
    </alternativeName>
    <alternativeName>
        <fullName evidence="11">Non-standard purine NTP phosphatase</fullName>
    </alternativeName>
    <alternativeName>
        <fullName evidence="11">Nucleoside-triphosphate phosphatase</fullName>
        <shortName evidence="11">NTPase</shortName>
    </alternativeName>
</protein>
<organism evidence="14">
    <name type="scientific">Erwinia billingiae (strain Eb661)</name>
    <dbReference type="NCBI Taxonomy" id="634500"/>
    <lineage>
        <taxon>Bacteria</taxon>
        <taxon>Pseudomonadati</taxon>
        <taxon>Pseudomonadota</taxon>
        <taxon>Gammaproteobacteria</taxon>
        <taxon>Enterobacterales</taxon>
        <taxon>Erwiniaceae</taxon>
        <taxon>Erwinia</taxon>
    </lineage>
</organism>
<proteinExistence type="inferred from homology"/>
<dbReference type="InterPro" id="IPR026533">
    <property type="entry name" value="NTPase/PRRC1"/>
</dbReference>
<evidence type="ECO:0000256" key="7">
    <source>
        <dbReference type="ARBA" id="ARBA00023211"/>
    </source>
</evidence>
<keyword evidence="3 11" id="KW-0547">Nucleotide-binding</keyword>
<evidence type="ECO:0000256" key="11">
    <source>
        <dbReference type="HAMAP-Rule" id="MF_00648"/>
    </source>
</evidence>
<keyword evidence="7 11" id="KW-0464">Manganese</keyword>
<dbReference type="GO" id="GO:0009117">
    <property type="term" value="P:nucleotide metabolic process"/>
    <property type="evidence" value="ECO:0007669"/>
    <property type="project" value="UniProtKB-KW"/>
</dbReference>
<evidence type="ECO:0000256" key="9">
    <source>
        <dbReference type="ARBA" id="ARBA00048781"/>
    </source>
</evidence>
<evidence type="ECO:0000256" key="10">
    <source>
        <dbReference type="ARBA" id="ARBA00060855"/>
    </source>
</evidence>
<evidence type="ECO:0000313" key="14">
    <source>
        <dbReference type="Proteomes" id="UP000008793"/>
    </source>
</evidence>
<dbReference type="KEGG" id="ebi:EbC_06540"/>
<dbReference type="Pfam" id="PF01931">
    <property type="entry name" value="NTPase_I-T"/>
    <property type="match status" value="1"/>
</dbReference>
<gene>
    <name evidence="13" type="ordered locus">EbC_06540</name>
</gene>
<dbReference type="HAMAP" id="MF_00648">
    <property type="entry name" value="Non_canon_purine_NTPase_YjjX"/>
    <property type="match status" value="1"/>
</dbReference>
<evidence type="ECO:0000256" key="8">
    <source>
        <dbReference type="ARBA" id="ARBA00048174"/>
    </source>
</evidence>
<evidence type="ECO:0000256" key="2">
    <source>
        <dbReference type="ARBA" id="ARBA00022723"/>
    </source>
</evidence>
<evidence type="ECO:0000256" key="4">
    <source>
        <dbReference type="ARBA" id="ARBA00022801"/>
    </source>
</evidence>